<dbReference type="AlphaFoldDB" id="A0A7C5YZU3"/>
<comment type="caution">
    <text evidence="1">The sequence shown here is derived from an EMBL/GenBank/DDBJ whole genome shotgun (WGS) entry which is preliminary data.</text>
</comment>
<gene>
    <name evidence="1" type="ORF">ENL47_02490</name>
</gene>
<dbReference type="EMBL" id="DRUB01000044">
    <property type="protein sequence ID" value="HHR95699.1"/>
    <property type="molecule type" value="Genomic_DNA"/>
</dbReference>
<protein>
    <submittedName>
        <fullName evidence="1">Uncharacterized protein</fullName>
    </submittedName>
</protein>
<sequence>MFTNLINRNRAILVSPYINFNILLGLNIINELVGSIAEKGIVICSYKVSSELVKEIIDEYKDVVFLNSFTCLNNSNVYVIILSNIEADSLLRCFVNADKLFVLVEKVWSLNKLRNAGWSIYRVKRVDQATYSLLNIYEDEVVLLNIKGYAIYQSQIPEDVILIYREVVNHVREFGSIKASDLLRYMVKVLGYDKEFILNAIRRSIAIGILGYQSGYLFPKILINA</sequence>
<reference evidence="1" key="1">
    <citation type="journal article" date="2020" name="mSystems">
        <title>Genome- and Community-Level Interaction Insights into Carbon Utilization and Element Cycling Functions of Hydrothermarchaeota in Hydrothermal Sediment.</title>
        <authorList>
            <person name="Zhou Z."/>
            <person name="Liu Y."/>
            <person name="Xu W."/>
            <person name="Pan J."/>
            <person name="Luo Z.H."/>
            <person name="Li M."/>
        </authorList>
    </citation>
    <scope>NUCLEOTIDE SEQUENCE [LARGE SCALE GENOMIC DNA]</scope>
    <source>
        <strain evidence="1">SpSt-1</strain>
    </source>
</reference>
<evidence type="ECO:0000313" key="1">
    <source>
        <dbReference type="EMBL" id="HHR95699.1"/>
    </source>
</evidence>
<accession>A0A7C5YZU3</accession>
<organism evidence="1">
    <name type="scientific">Ignisphaera aggregans</name>
    <dbReference type="NCBI Taxonomy" id="334771"/>
    <lineage>
        <taxon>Archaea</taxon>
        <taxon>Thermoproteota</taxon>
        <taxon>Thermoprotei</taxon>
        <taxon>Desulfurococcales</taxon>
        <taxon>Desulfurococcaceae</taxon>
        <taxon>Ignisphaera</taxon>
    </lineage>
</organism>
<name>A0A7C5YZU3_9CREN</name>
<proteinExistence type="predicted"/>